<dbReference type="InterPro" id="IPR036691">
    <property type="entry name" value="Endo/exonu/phosph_ase_sf"/>
</dbReference>
<gene>
    <name evidence="14" type="ORF">DME_LOCUS9298</name>
</gene>
<evidence type="ECO:0000313" key="14">
    <source>
        <dbReference type="EMBL" id="VDN59325.1"/>
    </source>
</evidence>
<dbReference type="GO" id="GO:0070260">
    <property type="term" value="F:5'-tyrosyl-DNA phosphodiesterase activity"/>
    <property type="evidence" value="ECO:0007669"/>
    <property type="project" value="TreeGrafter"/>
</dbReference>
<dbReference type="GO" id="GO:0046872">
    <property type="term" value="F:metal ion binding"/>
    <property type="evidence" value="ECO:0007669"/>
    <property type="project" value="UniProtKB-KW"/>
</dbReference>
<evidence type="ECO:0000256" key="6">
    <source>
        <dbReference type="ARBA" id="ARBA00022763"/>
    </source>
</evidence>
<dbReference type="CDD" id="cd09080">
    <property type="entry name" value="TDP2"/>
    <property type="match status" value="1"/>
</dbReference>
<keyword evidence="6" id="KW-0227">DNA damage</keyword>
<evidence type="ECO:0000259" key="12">
    <source>
        <dbReference type="Pfam" id="PF03372"/>
    </source>
</evidence>
<evidence type="ECO:0000256" key="11">
    <source>
        <dbReference type="SAM" id="MobiDB-lite"/>
    </source>
</evidence>
<dbReference type="PANTHER" id="PTHR15822:SF4">
    <property type="entry name" value="TYROSYL-DNA PHOSPHODIESTERASE 2"/>
    <property type="match status" value="1"/>
</dbReference>
<protein>
    <submittedName>
        <fullName evidence="17">Endo/exonuclease/phosphatase domain-containing protein</fullName>
    </submittedName>
</protein>
<evidence type="ECO:0000313" key="16">
    <source>
        <dbReference type="Proteomes" id="UP000274756"/>
    </source>
</evidence>
<dbReference type="Gene3D" id="3.60.10.10">
    <property type="entry name" value="Endonuclease/exonuclease/phosphatase"/>
    <property type="match status" value="1"/>
</dbReference>
<dbReference type="Proteomes" id="UP000274756">
    <property type="component" value="Unassembled WGS sequence"/>
</dbReference>
<keyword evidence="5" id="KW-0479">Metal-binding</keyword>
<evidence type="ECO:0000256" key="2">
    <source>
        <dbReference type="ARBA" id="ARBA00001946"/>
    </source>
</evidence>
<evidence type="ECO:0000259" key="13">
    <source>
        <dbReference type="Pfam" id="PF22566"/>
    </source>
</evidence>
<evidence type="ECO:0000256" key="10">
    <source>
        <dbReference type="ARBA" id="ARBA00023242"/>
    </source>
</evidence>
<dbReference type="GO" id="GO:0016605">
    <property type="term" value="C:PML body"/>
    <property type="evidence" value="ECO:0007669"/>
    <property type="project" value="UniProtKB-SubCell"/>
</dbReference>
<feature type="region of interest" description="Disordered" evidence="11">
    <location>
        <begin position="63"/>
        <end position="85"/>
    </location>
</feature>
<dbReference type="OrthoDB" id="9975959at2759"/>
<evidence type="ECO:0000256" key="5">
    <source>
        <dbReference type="ARBA" id="ARBA00022723"/>
    </source>
</evidence>
<dbReference type="STRING" id="318479.A0A0N4UDY0"/>
<evidence type="ECO:0000256" key="4">
    <source>
        <dbReference type="ARBA" id="ARBA00022722"/>
    </source>
</evidence>
<evidence type="ECO:0000256" key="7">
    <source>
        <dbReference type="ARBA" id="ARBA00022801"/>
    </source>
</evidence>
<evidence type="ECO:0000256" key="8">
    <source>
        <dbReference type="ARBA" id="ARBA00022842"/>
    </source>
</evidence>
<dbReference type="PANTHER" id="PTHR15822">
    <property type="entry name" value="TRAF AND TNF RECEPTOR-ASSOCIATED PROTEIN"/>
    <property type="match status" value="1"/>
</dbReference>
<comment type="subcellular location">
    <subcellularLocation>
        <location evidence="3">Nucleus</location>
        <location evidence="3">PML body</location>
    </subcellularLocation>
</comment>
<sequence>MDEGELTDEQCERALNDFAQITATDEACAHFFLQDVGWNLQVIYKLIIFAALNNFYAASKDEEEEIKSDGTKTDAEVENTENNNSNNSFTPYSLLSWNIDGLDKSNLKTRFKAVCYNISEIAADIVFLQEVVPELVPLLREWLQGEYSILLSSPNQNYFTAVLLKPRVDLISHRCVPFETSGMGRSMQIVEASLNGMKINLLNTHLESMGEHRKIRISQLNECFNLISAWNNQNEFVVFGGDLNILGFNDAWLAGGSIQKFKYTWDTRLNDNKSAGGSRLRFDRIYFNRYTDAINSVKFSLEGQNRIRNCLCFPSDHWAILVRFC</sequence>
<keyword evidence="4" id="KW-0540">Nuclease</keyword>
<dbReference type="AlphaFoldDB" id="A0A0N4UDY0"/>
<proteinExistence type="predicted"/>
<accession>A0A0N4UDY0</accession>
<comment type="cofactor">
    <cofactor evidence="2">
        <name>Mg(2+)</name>
        <dbReference type="ChEBI" id="CHEBI:18420"/>
    </cofactor>
</comment>
<evidence type="ECO:0000313" key="17">
    <source>
        <dbReference type="WBParaSite" id="DME_0000555701-mRNA-1"/>
    </source>
</evidence>
<evidence type="ECO:0000256" key="3">
    <source>
        <dbReference type="ARBA" id="ARBA00004322"/>
    </source>
</evidence>
<keyword evidence="10" id="KW-0539">Nucleus</keyword>
<dbReference type="InterPro" id="IPR054109">
    <property type="entry name" value="UBA_8"/>
</dbReference>
<dbReference type="InterPro" id="IPR005135">
    <property type="entry name" value="Endo/exonuclease/phosphatase"/>
</dbReference>
<dbReference type="Proteomes" id="UP000038040">
    <property type="component" value="Unplaced"/>
</dbReference>
<organism evidence="15 17">
    <name type="scientific">Dracunculus medinensis</name>
    <name type="common">Guinea worm</name>
    <dbReference type="NCBI Taxonomy" id="318479"/>
    <lineage>
        <taxon>Eukaryota</taxon>
        <taxon>Metazoa</taxon>
        <taxon>Ecdysozoa</taxon>
        <taxon>Nematoda</taxon>
        <taxon>Chromadorea</taxon>
        <taxon>Rhabditida</taxon>
        <taxon>Spirurina</taxon>
        <taxon>Dracunculoidea</taxon>
        <taxon>Dracunculidae</taxon>
        <taxon>Dracunculus</taxon>
    </lineage>
</organism>
<keyword evidence="8" id="KW-0460">Magnesium</keyword>
<dbReference type="Pfam" id="PF22566">
    <property type="entry name" value="UBA_8"/>
    <property type="match status" value="1"/>
</dbReference>
<dbReference type="GO" id="GO:0006302">
    <property type="term" value="P:double-strand break repair"/>
    <property type="evidence" value="ECO:0007669"/>
    <property type="project" value="TreeGrafter"/>
</dbReference>
<dbReference type="EMBL" id="UYYG01001179">
    <property type="protein sequence ID" value="VDN59325.1"/>
    <property type="molecule type" value="Genomic_DNA"/>
</dbReference>
<name>A0A0N4UDY0_DRAME</name>
<reference evidence="17" key="1">
    <citation type="submission" date="2017-02" db="UniProtKB">
        <authorList>
            <consortium name="WormBaseParasite"/>
        </authorList>
    </citation>
    <scope>IDENTIFICATION</scope>
</reference>
<feature type="domain" description="Endonuclease/exonuclease/phosphatase" evidence="12">
    <location>
        <begin position="95"/>
        <end position="317"/>
    </location>
</feature>
<dbReference type="Pfam" id="PF03372">
    <property type="entry name" value="Exo_endo_phos"/>
    <property type="match status" value="1"/>
</dbReference>
<dbReference type="Gene3D" id="1.10.8.10">
    <property type="entry name" value="DNA helicase RuvA subunit, C-terminal domain"/>
    <property type="match status" value="1"/>
</dbReference>
<feature type="domain" description="UBA-like" evidence="13">
    <location>
        <begin position="11"/>
        <end position="41"/>
    </location>
</feature>
<dbReference type="InterPro" id="IPR051547">
    <property type="entry name" value="TDP2-like"/>
</dbReference>
<evidence type="ECO:0000256" key="9">
    <source>
        <dbReference type="ARBA" id="ARBA00023204"/>
    </source>
</evidence>
<keyword evidence="16" id="KW-1185">Reference proteome</keyword>
<evidence type="ECO:0000313" key="15">
    <source>
        <dbReference type="Proteomes" id="UP000038040"/>
    </source>
</evidence>
<reference evidence="14 16" key="2">
    <citation type="submission" date="2018-11" db="EMBL/GenBank/DDBJ databases">
        <authorList>
            <consortium name="Pathogen Informatics"/>
        </authorList>
    </citation>
    <scope>NUCLEOTIDE SEQUENCE [LARGE SCALE GENOMIC DNA]</scope>
</reference>
<dbReference type="WBParaSite" id="DME_0000555701-mRNA-1">
    <property type="protein sequence ID" value="DME_0000555701-mRNA-1"/>
    <property type="gene ID" value="DME_0000555701"/>
</dbReference>
<dbReference type="GO" id="GO:0005737">
    <property type="term" value="C:cytoplasm"/>
    <property type="evidence" value="ECO:0007669"/>
    <property type="project" value="TreeGrafter"/>
</dbReference>
<dbReference type="SUPFAM" id="SSF56219">
    <property type="entry name" value="DNase I-like"/>
    <property type="match status" value="1"/>
</dbReference>
<keyword evidence="9" id="KW-0234">DNA repair</keyword>
<evidence type="ECO:0000256" key="1">
    <source>
        <dbReference type="ARBA" id="ARBA00001936"/>
    </source>
</evidence>
<dbReference type="GO" id="GO:0004518">
    <property type="term" value="F:nuclease activity"/>
    <property type="evidence" value="ECO:0007669"/>
    <property type="project" value="UniProtKB-KW"/>
</dbReference>
<keyword evidence="7" id="KW-0378">Hydrolase</keyword>
<dbReference type="GO" id="GO:0003697">
    <property type="term" value="F:single-stranded DNA binding"/>
    <property type="evidence" value="ECO:0007669"/>
    <property type="project" value="TreeGrafter"/>
</dbReference>
<comment type="cofactor">
    <cofactor evidence="1">
        <name>Mn(2+)</name>
        <dbReference type="ChEBI" id="CHEBI:29035"/>
    </cofactor>
</comment>